<dbReference type="Gene3D" id="1.10.287.130">
    <property type="match status" value="1"/>
</dbReference>
<dbReference type="Gene3D" id="3.40.50.150">
    <property type="entry name" value="Vaccinia Virus protein VP39"/>
    <property type="match status" value="1"/>
</dbReference>
<dbReference type="Pfam" id="PF01739">
    <property type="entry name" value="CheR"/>
    <property type="match status" value="1"/>
</dbReference>
<dbReference type="InterPro" id="IPR036890">
    <property type="entry name" value="HATPase_C_sf"/>
</dbReference>
<dbReference type="CDD" id="cd00130">
    <property type="entry name" value="PAS"/>
    <property type="match status" value="1"/>
</dbReference>
<accession>A0A1W2H4G3</accession>
<dbReference type="Gene3D" id="3.40.50.180">
    <property type="entry name" value="Methylesterase CheB, C-terminal domain"/>
    <property type="match status" value="1"/>
</dbReference>
<evidence type="ECO:0000256" key="2">
    <source>
        <dbReference type="ARBA" id="ARBA00012438"/>
    </source>
</evidence>
<gene>
    <name evidence="9" type="ORF">SAMN00777080_2435</name>
</gene>
<dbReference type="Pfam" id="PF02518">
    <property type="entry name" value="HATPase_c"/>
    <property type="match status" value="1"/>
</dbReference>
<dbReference type="PROSITE" id="PS50123">
    <property type="entry name" value="CHER"/>
    <property type="match status" value="1"/>
</dbReference>
<dbReference type="NCBIfam" id="TIGR00229">
    <property type="entry name" value="sensory_box"/>
    <property type="match status" value="1"/>
</dbReference>
<evidence type="ECO:0000313" key="9">
    <source>
        <dbReference type="EMBL" id="SMD43825.1"/>
    </source>
</evidence>
<dbReference type="GO" id="GO:0006935">
    <property type="term" value="P:chemotaxis"/>
    <property type="evidence" value="ECO:0007669"/>
    <property type="project" value="UniProtKB-UniRule"/>
</dbReference>
<dbReference type="SMART" id="SM00387">
    <property type="entry name" value="HATPase_c"/>
    <property type="match status" value="1"/>
</dbReference>
<dbReference type="GO" id="GO:0005737">
    <property type="term" value="C:cytoplasm"/>
    <property type="evidence" value="ECO:0007669"/>
    <property type="project" value="InterPro"/>
</dbReference>
<sequence length="1163" mass="133368">MEQSRNKSKAKNSVSSKPVKAVFPVVAIGASAGGLEAVSELLKYLAPNTGMAFIYVQHLKPDHKSMLIPLLAKITSMNVKEVEDKILIEPNCFYIIPPDKEISAENGHILVRQRPEVPKFNLPIDILFSSLSITHHENVIGVILSGSATDGTIGLKSIKQNGGLTFAQDDSAKFDSMPKSAISAGIVDYILSPKEIAFELNRLSKHPLVRNSDRKTREEDQIDDDSPNLRAILTCLFQSTGVDFSVYKMRTIKRRILRRMMLNKVKELKAYLNLIEGKKEELDILYQDLLINVTSFFRDSETYKYLKEYLLPKLLKTKEEGESLRIWVPACSSGEEAFSIAMLVLEVQEKMDKPTPIKMFATDLSEKSIRKARNGIYTKSELESVYPRRLQRFFSKTDGNYKISKSIRDLCVFATHNVLKDPPFSKIDFISCRNLFIYFDLQAQKRVLATFHYALNDSGYLMLGKAETITSSSHLFTQLNKKYKIYFKKSNSDNVLFSLPTIKMPKKEIPPAHIDVQKGTSSIIPEINFKQSNLGLAEAINTIIISDFLPPAVVINQQHEIKQFRGNTDLYFSHASGKASLNIFKLVRKEIAFHLRNLISKSFKTNQRIRKGGIELKIDNSRYIISVEVAPLHLDSEEQLMLVVFSHHEQVLGLNGSKGNDDGQNTQLKLQENRIKQLEEDLEASHKDALELAHEQEGYIEELQSANEEVVSSNEELQTVNEELETSKEELESSNEELITTNQELQTRNELLSESYDYSSAIIATLHEPLIVLDKDFRIKTSNDSFYRTFGIKKEEMEGKILFDLEDNEWNIPSLRELLEHIIPKNSSFINFKITHTFPRIGQKVFLLNANRIVQKSHGEQLILLSFNDITEHERIQKKELEVYAKDMEESQNYNLKLEKAVKERTKQLYLSNKMLEERNRELGNMNKELEAFAYVSSHDLQEPLRKIQTFANRILEKEQTNLSPSGKVYFQYMQESANRMQLLIKELLTFSSLNTAERKFETIRLENIVRDVEMELKEELEEKKASIELQEMCEISIIPFQFRQLIQNLTRNSLKFSKPDIPVRIVISSKIVKKENIKTTENLNHNNYCHISFSDNGIGFDQQYSKRIFEVFEKLHSKDEYPGTGIGLAIVKKVVENHNGFINATSESNKGTIFDIYLPAKI</sequence>
<dbReference type="SUPFAM" id="SSF55874">
    <property type="entry name" value="ATPase domain of HSP90 chaperone/DNA topoisomerase II/histidine kinase"/>
    <property type="match status" value="1"/>
</dbReference>
<keyword evidence="3" id="KW-0145">Chemotaxis</keyword>
<dbReference type="SUPFAM" id="SSF53335">
    <property type="entry name" value="S-adenosyl-L-methionine-dependent methyltransferases"/>
    <property type="match status" value="1"/>
</dbReference>
<keyword evidence="4" id="KW-0175">Coiled coil</keyword>
<dbReference type="RefSeq" id="WP_084120690.1">
    <property type="nucleotide sequence ID" value="NZ_LT838813.1"/>
</dbReference>
<name>A0A1W2H4G3_9BACT</name>
<dbReference type="PRINTS" id="PR00996">
    <property type="entry name" value="CHERMTFRASE"/>
</dbReference>
<dbReference type="SUPFAM" id="SSF47757">
    <property type="entry name" value="Chemotaxis receptor methyltransferase CheR, N-terminal domain"/>
    <property type="match status" value="1"/>
</dbReference>
<dbReference type="EC" id="2.7.13.3" evidence="2"/>
<evidence type="ECO:0000256" key="1">
    <source>
        <dbReference type="ARBA" id="ARBA00000085"/>
    </source>
</evidence>
<evidence type="ECO:0000259" key="6">
    <source>
        <dbReference type="PROSITE" id="PS50112"/>
    </source>
</evidence>
<dbReference type="CDD" id="cd00082">
    <property type="entry name" value="HisKA"/>
    <property type="match status" value="1"/>
</dbReference>
<dbReference type="InterPro" id="IPR000014">
    <property type="entry name" value="PAS"/>
</dbReference>
<evidence type="ECO:0000259" key="7">
    <source>
        <dbReference type="PROSITE" id="PS50122"/>
    </source>
</evidence>
<feature type="active site" evidence="3">
    <location>
        <position position="31"/>
    </location>
</feature>
<dbReference type="PROSITE" id="PS50109">
    <property type="entry name" value="HIS_KIN"/>
    <property type="match status" value="1"/>
</dbReference>
<keyword evidence="10" id="KW-1185">Reference proteome</keyword>
<dbReference type="InterPro" id="IPR000673">
    <property type="entry name" value="Sig_transdc_resp-reg_Me-estase"/>
</dbReference>
<organism evidence="9 10">
    <name type="scientific">Aquiflexum balticum DSM 16537</name>
    <dbReference type="NCBI Taxonomy" id="758820"/>
    <lineage>
        <taxon>Bacteria</taxon>
        <taxon>Pseudomonadati</taxon>
        <taxon>Bacteroidota</taxon>
        <taxon>Cytophagia</taxon>
        <taxon>Cytophagales</taxon>
        <taxon>Cyclobacteriaceae</taxon>
        <taxon>Aquiflexum</taxon>
    </lineage>
</organism>
<dbReference type="SMART" id="SM00138">
    <property type="entry name" value="MeTrc"/>
    <property type="match status" value="1"/>
</dbReference>
<dbReference type="Gene3D" id="3.30.450.20">
    <property type="entry name" value="PAS domain"/>
    <property type="match status" value="1"/>
</dbReference>
<dbReference type="InterPro" id="IPR050903">
    <property type="entry name" value="Bact_Chemotaxis_MeTrfase"/>
</dbReference>
<protein>
    <recommendedName>
        <fullName evidence="2">histidine kinase</fullName>
        <ecNumber evidence="2">2.7.13.3</ecNumber>
    </recommendedName>
</protein>
<dbReference type="GO" id="GO:0000156">
    <property type="term" value="F:phosphorelay response regulator activity"/>
    <property type="evidence" value="ECO:0007669"/>
    <property type="project" value="InterPro"/>
</dbReference>
<evidence type="ECO:0000256" key="4">
    <source>
        <dbReference type="SAM" id="Coils"/>
    </source>
</evidence>
<dbReference type="GO" id="GO:0008757">
    <property type="term" value="F:S-adenosylmethionine-dependent methyltransferase activity"/>
    <property type="evidence" value="ECO:0007669"/>
    <property type="project" value="InterPro"/>
</dbReference>
<proteinExistence type="predicted"/>
<dbReference type="SMART" id="SM00388">
    <property type="entry name" value="HisKA"/>
    <property type="match status" value="1"/>
</dbReference>
<evidence type="ECO:0000256" key="3">
    <source>
        <dbReference type="PROSITE-ProRule" id="PRU00050"/>
    </source>
</evidence>
<feature type="coiled-coil region" evidence="4">
    <location>
        <begin position="1003"/>
        <end position="1031"/>
    </location>
</feature>
<dbReference type="SMART" id="SM00091">
    <property type="entry name" value="PAS"/>
    <property type="match status" value="1"/>
</dbReference>
<dbReference type="PROSITE" id="PS50122">
    <property type="entry name" value="CHEB"/>
    <property type="match status" value="1"/>
</dbReference>
<dbReference type="CDD" id="cd16434">
    <property type="entry name" value="CheB-CheR_fusion"/>
    <property type="match status" value="1"/>
</dbReference>
<feature type="domain" description="CheR-type methyltransferase" evidence="8">
    <location>
        <begin position="217"/>
        <end position="489"/>
    </location>
</feature>
<dbReference type="SUPFAM" id="SSF47384">
    <property type="entry name" value="Homodimeric domain of signal transducing histidine kinase"/>
    <property type="match status" value="1"/>
</dbReference>
<dbReference type="InterPro" id="IPR003661">
    <property type="entry name" value="HisK_dim/P_dom"/>
</dbReference>
<dbReference type="AlphaFoldDB" id="A0A1W2H4G3"/>
<dbReference type="InterPro" id="IPR036097">
    <property type="entry name" value="HisK_dim/P_sf"/>
</dbReference>
<evidence type="ECO:0000259" key="8">
    <source>
        <dbReference type="PROSITE" id="PS50123"/>
    </source>
</evidence>
<dbReference type="Proteomes" id="UP000192333">
    <property type="component" value="Chromosome I"/>
</dbReference>
<dbReference type="InterPro" id="IPR035965">
    <property type="entry name" value="PAS-like_dom_sf"/>
</dbReference>
<dbReference type="STRING" id="758820.SAMN00777080_2435"/>
<feature type="domain" description="PAS" evidence="6">
    <location>
        <begin position="755"/>
        <end position="826"/>
    </location>
</feature>
<dbReference type="SUPFAM" id="SSF55785">
    <property type="entry name" value="PYP-like sensor domain (PAS domain)"/>
    <property type="match status" value="1"/>
</dbReference>
<dbReference type="InterPro" id="IPR035909">
    <property type="entry name" value="CheB_C"/>
</dbReference>
<dbReference type="EMBL" id="LT838813">
    <property type="protein sequence ID" value="SMD43825.1"/>
    <property type="molecule type" value="Genomic_DNA"/>
</dbReference>
<dbReference type="Pfam" id="PF01339">
    <property type="entry name" value="CheB_methylest"/>
    <property type="match status" value="1"/>
</dbReference>
<dbReference type="GO" id="GO:0000155">
    <property type="term" value="F:phosphorelay sensor kinase activity"/>
    <property type="evidence" value="ECO:0007669"/>
    <property type="project" value="InterPro"/>
</dbReference>
<dbReference type="Pfam" id="PF13426">
    <property type="entry name" value="PAS_9"/>
    <property type="match status" value="1"/>
</dbReference>
<dbReference type="Gene3D" id="3.30.565.10">
    <property type="entry name" value="Histidine kinase-like ATPase, C-terminal domain"/>
    <property type="match status" value="1"/>
</dbReference>
<dbReference type="GO" id="GO:0008984">
    <property type="term" value="F:protein-glutamate methylesterase activity"/>
    <property type="evidence" value="ECO:0007669"/>
    <property type="project" value="InterPro"/>
</dbReference>
<dbReference type="InterPro" id="IPR003594">
    <property type="entry name" value="HATPase_dom"/>
</dbReference>
<dbReference type="PANTHER" id="PTHR24422:SF27">
    <property type="entry name" value="PROTEIN-GLUTAMATE O-METHYLTRANSFERASE"/>
    <property type="match status" value="1"/>
</dbReference>
<dbReference type="OrthoDB" id="9816309at2"/>
<dbReference type="InterPro" id="IPR029063">
    <property type="entry name" value="SAM-dependent_MTases_sf"/>
</dbReference>
<dbReference type="PROSITE" id="PS50112">
    <property type="entry name" value="PAS"/>
    <property type="match status" value="1"/>
</dbReference>
<comment type="catalytic activity">
    <reaction evidence="1">
        <text>ATP + protein L-histidine = ADP + protein N-phospho-L-histidine.</text>
        <dbReference type="EC" id="2.7.13.3"/>
    </reaction>
</comment>
<keyword evidence="3" id="KW-0378">Hydrolase</keyword>
<dbReference type="SUPFAM" id="SSF52738">
    <property type="entry name" value="Methylesterase CheB, C-terminal domain"/>
    <property type="match status" value="1"/>
</dbReference>
<feature type="domain" description="CheB-type methylesterase" evidence="7">
    <location>
        <begin position="18"/>
        <end position="200"/>
    </location>
</feature>
<feature type="coiled-coil region" evidence="4">
    <location>
        <begin position="661"/>
        <end position="755"/>
    </location>
</feature>
<evidence type="ECO:0000313" key="10">
    <source>
        <dbReference type="Proteomes" id="UP000192333"/>
    </source>
</evidence>
<feature type="domain" description="Histidine kinase" evidence="5">
    <location>
        <begin position="936"/>
        <end position="1163"/>
    </location>
</feature>
<feature type="active site" evidence="3">
    <location>
        <position position="58"/>
    </location>
</feature>
<dbReference type="Pfam" id="PF03705">
    <property type="entry name" value="CheR_N"/>
    <property type="match status" value="1"/>
</dbReference>
<reference evidence="10" key="1">
    <citation type="submission" date="2017-04" db="EMBL/GenBank/DDBJ databases">
        <authorList>
            <person name="Varghese N."/>
            <person name="Submissions S."/>
        </authorList>
    </citation>
    <scope>NUCLEOTIDE SEQUENCE [LARGE SCALE GENOMIC DNA]</scope>
    <source>
        <strain evidence="10">DSM 16537</strain>
    </source>
</reference>
<feature type="active site" evidence="3">
    <location>
        <position position="150"/>
    </location>
</feature>
<dbReference type="InterPro" id="IPR022642">
    <property type="entry name" value="CheR_C"/>
</dbReference>
<dbReference type="InterPro" id="IPR022641">
    <property type="entry name" value="CheR_N"/>
</dbReference>
<dbReference type="InterPro" id="IPR005467">
    <property type="entry name" value="His_kinase_dom"/>
</dbReference>
<dbReference type="Pfam" id="PF00512">
    <property type="entry name" value="HisKA"/>
    <property type="match status" value="1"/>
</dbReference>
<evidence type="ECO:0000259" key="5">
    <source>
        <dbReference type="PROSITE" id="PS50109"/>
    </source>
</evidence>
<dbReference type="InterPro" id="IPR000780">
    <property type="entry name" value="CheR_MeTrfase"/>
</dbReference>
<dbReference type="PANTHER" id="PTHR24422">
    <property type="entry name" value="CHEMOTAXIS PROTEIN METHYLTRANSFERASE"/>
    <property type="match status" value="1"/>
</dbReference>